<comment type="subunit">
    <text evidence="12">Monomer. Interacts with DnaB.</text>
</comment>
<protein>
    <recommendedName>
        <fullName evidence="12">DNA primase</fullName>
        <ecNumber evidence="12">2.7.7.101</ecNumber>
    </recommendedName>
</protein>
<proteinExistence type="inferred from homology"/>
<keyword evidence="2 12" id="KW-0639">Primosome</keyword>
<evidence type="ECO:0000256" key="8">
    <source>
        <dbReference type="ARBA" id="ARBA00022833"/>
    </source>
</evidence>
<dbReference type="PANTHER" id="PTHR30313:SF2">
    <property type="entry name" value="DNA PRIMASE"/>
    <property type="match status" value="1"/>
</dbReference>
<dbReference type="PROSITE" id="PS50880">
    <property type="entry name" value="TOPRIM"/>
    <property type="match status" value="1"/>
</dbReference>
<comment type="cofactor">
    <cofactor evidence="12">
        <name>Zn(2+)</name>
        <dbReference type="ChEBI" id="CHEBI:29105"/>
    </cofactor>
    <text evidence="12">Binds 1 zinc ion per monomer.</text>
</comment>
<dbReference type="AlphaFoldDB" id="A0AAW6HNS2"/>
<dbReference type="Proteomes" id="UP001216384">
    <property type="component" value="Unassembled WGS sequence"/>
</dbReference>
<dbReference type="Pfam" id="PF13155">
    <property type="entry name" value="Toprim_2"/>
    <property type="match status" value="1"/>
</dbReference>
<feature type="domain" description="Toprim" evidence="13">
    <location>
        <begin position="273"/>
        <end position="360"/>
    </location>
</feature>
<evidence type="ECO:0000256" key="1">
    <source>
        <dbReference type="ARBA" id="ARBA00022478"/>
    </source>
</evidence>
<evidence type="ECO:0000256" key="9">
    <source>
        <dbReference type="ARBA" id="ARBA00022842"/>
    </source>
</evidence>
<keyword evidence="10 12" id="KW-0238">DNA-binding</keyword>
<comment type="function">
    <text evidence="12">RNA polymerase that catalyzes the synthesis of short RNA molecules used as primers for DNA polymerase during DNA replication.</text>
</comment>
<feature type="zinc finger region" description="CHC2-type" evidence="12">
    <location>
        <begin position="39"/>
        <end position="63"/>
    </location>
</feature>
<dbReference type="GO" id="GO:0005737">
    <property type="term" value="C:cytoplasm"/>
    <property type="evidence" value="ECO:0007669"/>
    <property type="project" value="TreeGrafter"/>
</dbReference>
<comment type="catalytic activity">
    <reaction evidence="12">
        <text>ssDNA + n NTP = ssDNA/pppN(pN)n-1 hybrid + (n-1) diphosphate.</text>
        <dbReference type="EC" id="2.7.7.101"/>
    </reaction>
</comment>
<keyword evidence="9" id="KW-0460">Magnesium</keyword>
<evidence type="ECO:0000256" key="5">
    <source>
        <dbReference type="ARBA" id="ARBA00022705"/>
    </source>
</evidence>
<dbReference type="InterPro" id="IPR030846">
    <property type="entry name" value="DnaG_bac"/>
</dbReference>
<keyword evidence="1 12" id="KW-0240">DNA-directed RNA polymerase</keyword>
<dbReference type="Gene3D" id="3.90.580.10">
    <property type="entry name" value="Zinc finger, CHC2-type domain"/>
    <property type="match status" value="1"/>
</dbReference>
<evidence type="ECO:0000313" key="14">
    <source>
        <dbReference type="EMBL" id="MDC4183420.1"/>
    </source>
</evidence>
<comment type="domain">
    <text evidence="12">Contains an N-terminal zinc-binding domain, a central core domain that contains the primase activity, and a C-terminal DnaB-binding domain.</text>
</comment>
<evidence type="ECO:0000313" key="15">
    <source>
        <dbReference type="Proteomes" id="UP001216384"/>
    </source>
</evidence>
<dbReference type="GO" id="GO:0000428">
    <property type="term" value="C:DNA-directed RNA polymerase complex"/>
    <property type="evidence" value="ECO:0007669"/>
    <property type="project" value="UniProtKB-KW"/>
</dbReference>
<dbReference type="InterPro" id="IPR002694">
    <property type="entry name" value="Znf_CHC2"/>
</dbReference>
<dbReference type="RefSeq" id="WP_272403991.1">
    <property type="nucleotide sequence ID" value="NZ_JAJHZP010000013.1"/>
</dbReference>
<dbReference type="InterPro" id="IPR037068">
    <property type="entry name" value="DNA_primase_core_N_sf"/>
</dbReference>
<keyword evidence="4 12" id="KW-0548">Nucleotidyltransferase</keyword>
<gene>
    <name evidence="12 14" type="primary">dnaG</name>
    <name evidence="14" type="ORF">LNO71_02035</name>
</gene>
<dbReference type="SMART" id="SM00493">
    <property type="entry name" value="TOPRIM"/>
    <property type="match status" value="1"/>
</dbReference>
<comment type="similarity">
    <text evidence="12">Belongs to the DnaG primase family.</text>
</comment>
<accession>A0AAW6HNS2</accession>
<keyword evidence="8 12" id="KW-0862">Zinc</keyword>
<comment type="caution">
    <text evidence="14">The sequence shown here is derived from an EMBL/GenBank/DDBJ whole genome shotgun (WGS) entry which is preliminary data.</text>
</comment>
<evidence type="ECO:0000256" key="7">
    <source>
        <dbReference type="ARBA" id="ARBA00022771"/>
    </source>
</evidence>
<dbReference type="GO" id="GO:0006269">
    <property type="term" value="P:DNA replication, synthesis of primer"/>
    <property type="evidence" value="ECO:0007669"/>
    <property type="project" value="UniProtKB-UniRule"/>
</dbReference>
<dbReference type="InterPro" id="IPR006171">
    <property type="entry name" value="TOPRIM_dom"/>
</dbReference>
<sequence length="661" mass="77084">MSNDLNQLAKYIRENVSVSSVISKYIDLEKKGSNYKSLCPFHDDNNPSFSINDAKHVWKCFSCNESGGVIEFVAKKENLKFVESLKKIVELEGIDLDSLGYSLEIKEQNPIKEEDQQFYELMEFLAWKAEINLKLEFSKNDLLENFLTKRNLIDPDIVRNFRIGFHPKSYTIKKLVEDIKVFYNKKLNKDVDENIILSDLRYIKYISDKNYLYFTDRVMFPIKNSINKVVGFSGRTILADNPTKYLNTPETDYFIKGDILYNYNSLEFNRENSTLYICEGYMDVISLHRIGIKNAVAIMGTSMTDNQINLIKSKLNKINEIVLCLDNDEAGRKATETCIKLLASRRIHNVYKIDYSQIIQKDLDEIYHSENGEVLLKELINKKLSTKKEQENVVYKEDKLATQLVSEIESIGYEEIEEDIDFNAAMSSYNINKKLNEQLLNFVIAAIKICHYYIIVHNYSTYEDLRSVSTKIVSKINYYKPIRYFFNTLLQISLNSRVINTITSEEQLKRILFCYNFADDFLNEFNKCISSKINSIYLDKAKEGTLKDRIIAKIKISIFNDILRKYKKHINDNLSHDSFSNIKNNLLKNIKYLNSSSLAHDKNLNEQQLIASLKIHENGISGFEEKYELHSKKELKEWIAKGEMFKLAELKNLNVLKEIIK</sequence>
<dbReference type="GO" id="GO:0003899">
    <property type="term" value="F:DNA-directed RNA polymerase activity"/>
    <property type="evidence" value="ECO:0007669"/>
    <property type="project" value="UniProtKB-UniRule"/>
</dbReference>
<keyword evidence="11 12" id="KW-0804">Transcription</keyword>
<dbReference type="GO" id="GO:1990077">
    <property type="term" value="C:primosome complex"/>
    <property type="evidence" value="ECO:0007669"/>
    <property type="project" value="UniProtKB-KW"/>
</dbReference>
<dbReference type="SUPFAM" id="SSF57783">
    <property type="entry name" value="Zinc beta-ribbon"/>
    <property type="match status" value="1"/>
</dbReference>
<dbReference type="Pfam" id="PF01807">
    <property type="entry name" value="Zn_ribbon_DnaG"/>
    <property type="match status" value="1"/>
</dbReference>
<dbReference type="InterPro" id="IPR050219">
    <property type="entry name" value="DnaG_primase"/>
</dbReference>
<dbReference type="EC" id="2.7.7.101" evidence="12"/>
<name>A0AAW6HNS2_9MOLU</name>
<evidence type="ECO:0000256" key="4">
    <source>
        <dbReference type="ARBA" id="ARBA00022695"/>
    </source>
</evidence>
<keyword evidence="7 12" id="KW-0863">Zinc-finger</keyword>
<reference evidence="14" key="1">
    <citation type="submission" date="2021-11" db="EMBL/GenBank/DDBJ databases">
        <title>Description of Mycoplasma bradburyaesp. nov.from sea birds: a tribute to a great mycoplasmologist.</title>
        <authorList>
            <person name="Ramirez A.S."/>
            <person name="Poveda C."/>
            <person name="Suarez-Perez A."/>
            <person name="Rosales R.S."/>
            <person name="Dijkman R."/>
            <person name="Feberwee A."/>
            <person name="Spergser J."/>
            <person name="Szostak M.P."/>
            <person name="Ressel L."/>
            <person name="Calabuig P."/>
            <person name="Catania S."/>
            <person name="Gobbo F."/>
            <person name="Timofte D."/>
            <person name="Poveda J.B."/>
        </authorList>
    </citation>
    <scope>NUCLEOTIDE SEQUENCE</scope>
    <source>
        <strain evidence="14">T264</strain>
    </source>
</reference>
<dbReference type="InterPro" id="IPR036977">
    <property type="entry name" value="DNA_primase_Znf_CHC2"/>
</dbReference>
<evidence type="ECO:0000256" key="2">
    <source>
        <dbReference type="ARBA" id="ARBA00022515"/>
    </source>
</evidence>
<evidence type="ECO:0000256" key="12">
    <source>
        <dbReference type="HAMAP-Rule" id="MF_00974"/>
    </source>
</evidence>
<organism evidence="14 15">
    <name type="scientific">Mycoplasma bradburyae</name>
    <dbReference type="NCBI Taxonomy" id="2963128"/>
    <lineage>
        <taxon>Bacteria</taxon>
        <taxon>Bacillati</taxon>
        <taxon>Mycoplasmatota</taxon>
        <taxon>Mollicutes</taxon>
        <taxon>Mycoplasmataceae</taxon>
        <taxon>Mycoplasma</taxon>
    </lineage>
</organism>
<dbReference type="Pfam" id="PF08275">
    <property type="entry name" value="DNAG_N"/>
    <property type="match status" value="1"/>
</dbReference>
<keyword evidence="3 12" id="KW-0808">Transferase</keyword>
<dbReference type="HAMAP" id="MF_00974">
    <property type="entry name" value="DNA_primase_DnaG"/>
    <property type="match status" value="1"/>
</dbReference>
<dbReference type="CDD" id="cd03364">
    <property type="entry name" value="TOPRIM_DnaG_primases"/>
    <property type="match status" value="1"/>
</dbReference>
<evidence type="ECO:0000256" key="3">
    <source>
        <dbReference type="ARBA" id="ARBA00022679"/>
    </source>
</evidence>
<dbReference type="SUPFAM" id="SSF56731">
    <property type="entry name" value="DNA primase core"/>
    <property type="match status" value="1"/>
</dbReference>
<evidence type="ECO:0000256" key="11">
    <source>
        <dbReference type="ARBA" id="ARBA00023163"/>
    </source>
</evidence>
<dbReference type="InterPro" id="IPR006295">
    <property type="entry name" value="DNA_primase_DnaG"/>
</dbReference>
<evidence type="ECO:0000259" key="13">
    <source>
        <dbReference type="PROSITE" id="PS50880"/>
    </source>
</evidence>
<dbReference type="GO" id="GO:0008270">
    <property type="term" value="F:zinc ion binding"/>
    <property type="evidence" value="ECO:0007669"/>
    <property type="project" value="UniProtKB-UniRule"/>
</dbReference>
<dbReference type="PANTHER" id="PTHR30313">
    <property type="entry name" value="DNA PRIMASE"/>
    <property type="match status" value="1"/>
</dbReference>
<dbReference type="EMBL" id="JAJHZP010000013">
    <property type="protein sequence ID" value="MDC4183420.1"/>
    <property type="molecule type" value="Genomic_DNA"/>
</dbReference>
<dbReference type="GO" id="GO:0003677">
    <property type="term" value="F:DNA binding"/>
    <property type="evidence" value="ECO:0007669"/>
    <property type="project" value="UniProtKB-KW"/>
</dbReference>
<dbReference type="SMART" id="SM00400">
    <property type="entry name" value="ZnF_CHCC"/>
    <property type="match status" value="1"/>
</dbReference>
<dbReference type="NCBIfam" id="TIGR01391">
    <property type="entry name" value="dnaG"/>
    <property type="match status" value="1"/>
</dbReference>
<evidence type="ECO:0000256" key="6">
    <source>
        <dbReference type="ARBA" id="ARBA00022723"/>
    </source>
</evidence>
<dbReference type="Gene3D" id="3.40.1360.10">
    <property type="match status" value="1"/>
</dbReference>
<dbReference type="InterPro" id="IPR034151">
    <property type="entry name" value="TOPRIM_DnaG_bac"/>
</dbReference>
<keyword evidence="6 12" id="KW-0479">Metal-binding</keyword>
<dbReference type="Gene3D" id="3.90.980.10">
    <property type="entry name" value="DNA primase, catalytic core, N-terminal domain"/>
    <property type="match status" value="1"/>
</dbReference>
<dbReference type="InterPro" id="IPR013264">
    <property type="entry name" value="DNAG_N"/>
</dbReference>
<evidence type="ECO:0000256" key="10">
    <source>
        <dbReference type="ARBA" id="ARBA00023125"/>
    </source>
</evidence>
<keyword evidence="5 12" id="KW-0235">DNA replication</keyword>